<dbReference type="EMBL" id="DVLL01000008">
    <property type="protein sequence ID" value="HIT58438.1"/>
    <property type="molecule type" value="Genomic_DNA"/>
</dbReference>
<gene>
    <name evidence="1" type="ORF">IAC39_01770</name>
</gene>
<accession>A0A9D1GS97</accession>
<organism evidence="1 2">
    <name type="scientific">Candidatus Faeciplasma pullistercoris</name>
    <dbReference type="NCBI Taxonomy" id="2840800"/>
    <lineage>
        <taxon>Bacteria</taxon>
        <taxon>Bacillati</taxon>
        <taxon>Bacillota</taxon>
        <taxon>Clostridia</taxon>
        <taxon>Eubacteriales</taxon>
        <taxon>Oscillospiraceae</taxon>
        <taxon>Oscillospiraceae incertae sedis</taxon>
        <taxon>Candidatus Faeciplasma</taxon>
    </lineage>
</organism>
<proteinExistence type="predicted"/>
<dbReference type="Pfam" id="PF09960">
    <property type="entry name" value="DUF2194"/>
    <property type="match status" value="1"/>
</dbReference>
<comment type="caution">
    <text evidence="1">The sequence shown here is derived from an EMBL/GenBank/DDBJ whole genome shotgun (WGS) entry which is preliminary data.</text>
</comment>
<sequence>MVTKSNFLVITIIMLVVLIMFQSTSISEEIALSSGENLSLELGADMDAQLQLREEYDEISGELSSGDAAECRIGLVGSDEPCLRYAREWCVNQKKSYCGYLNLEDAANDSDCPDMLIVDSSLITPESGDALRTLGSRDKTVVISGLPSVSVLESSDAVMDCLGIETVREEEVELDGFKMFASFILGGEVVYDDYAMSLPFVQLDSSVRVFIVGQSDESWFEELENEELPPLLWRNYNYTGSVYVVNADFLEGHIAAGILTGIASDAAAEYVYPVVNAQMSIVNAFPLLADENTEAVYNNYGQGSIAVFRDIIWPTIAAIYYDTDEQMTTICSPKLDYVSYEQTSYETLEYLYQEISKMRGEMGLSGYQVSDIPLEEKLTEDADVFGEQLPNYKIQTFYSGGLELDEYESLFDTGEVLEDIRTVLAPYEEQGSDSFFDYVGSDSVLRLSIYMDSTVHEDEDDFRLCCLQTAYGYYSTMTDLSKVVYPEEPNDLFNIMSEDWAKYYRPYRIRFSYFDKLTATAADARVRSYLAIDYDYFREGDEITIAPVTDSEECYFILRLHGEEITGITGGSYTELETDWYLINITDESAVVTVEQTNKTEYTGG</sequence>
<evidence type="ECO:0000313" key="2">
    <source>
        <dbReference type="Proteomes" id="UP000824136"/>
    </source>
</evidence>
<dbReference type="AlphaFoldDB" id="A0A9D1GS97"/>
<evidence type="ECO:0000313" key="1">
    <source>
        <dbReference type="EMBL" id="HIT58438.1"/>
    </source>
</evidence>
<name>A0A9D1GS97_9FIRM</name>
<protein>
    <submittedName>
        <fullName evidence="1">DUF2194 domain-containing protein</fullName>
    </submittedName>
</protein>
<dbReference type="Proteomes" id="UP000824136">
    <property type="component" value="Unassembled WGS sequence"/>
</dbReference>
<reference evidence="1" key="1">
    <citation type="submission" date="2020-10" db="EMBL/GenBank/DDBJ databases">
        <authorList>
            <person name="Gilroy R."/>
        </authorList>
    </citation>
    <scope>NUCLEOTIDE SEQUENCE</scope>
    <source>
        <strain evidence="1">CHK33-4379</strain>
    </source>
</reference>
<dbReference type="InterPro" id="IPR018695">
    <property type="entry name" value="DUF2194"/>
</dbReference>
<reference evidence="1" key="2">
    <citation type="journal article" date="2021" name="PeerJ">
        <title>Extensive microbial diversity within the chicken gut microbiome revealed by metagenomics and culture.</title>
        <authorList>
            <person name="Gilroy R."/>
            <person name="Ravi A."/>
            <person name="Getino M."/>
            <person name="Pursley I."/>
            <person name="Horton D.L."/>
            <person name="Alikhan N.F."/>
            <person name="Baker D."/>
            <person name="Gharbi K."/>
            <person name="Hall N."/>
            <person name="Watson M."/>
            <person name="Adriaenssens E.M."/>
            <person name="Foster-Nyarko E."/>
            <person name="Jarju S."/>
            <person name="Secka A."/>
            <person name="Antonio M."/>
            <person name="Oren A."/>
            <person name="Chaudhuri R.R."/>
            <person name="La Ragione R."/>
            <person name="Hildebrand F."/>
            <person name="Pallen M.J."/>
        </authorList>
    </citation>
    <scope>NUCLEOTIDE SEQUENCE</scope>
    <source>
        <strain evidence="1">CHK33-4379</strain>
    </source>
</reference>